<comment type="caution">
    <text evidence="4">The sequence shown here is derived from an EMBL/GenBank/DDBJ whole genome shotgun (WGS) entry which is preliminary data.</text>
</comment>
<keyword evidence="2" id="KW-0732">Signal</keyword>
<dbReference type="InterPro" id="IPR057301">
    <property type="entry name" value="Rrp5_OB_4th"/>
</dbReference>
<keyword evidence="1" id="KW-1133">Transmembrane helix</keyword>
<dbReference type="InterPro" id="IPR057302">
    <property type="entry name" value="Rrp5_S1"/>
</dbReference>
<gene>
    <name evidence="4" type="ORF">IFM89_027915</name>
</gene>
<keyword evidence="1" id="KW-0472">Membrane</keyword>
<dbReference type="PANTHER" id="PTHR23270">
    <property type="entry name" value="PROGRAMMED CELL DEATH PROTEIN 11 PRE-RRNA PROCESSING PROTEIN RRP5"/>
    <property type="match status" value="1"/>
</dbReference>
<protein>
    <recommendedName>
        <fullName evidence="3">S1 motif domain-containing protein</fullName>
    </recommendedName>
</protein>
<dbReference type="InterPro" id="IPR003029">
    <property type="entry name" value="S1_domain"/>
</dbReference>
<dbReference type="GO" id="GO:0032040">
    <property type="term" value="C:small-subunit processome"/>
    <property type="evidence" value="ECO:0007669"/>
    <property type="project" value="TreeGrafter"/>
</dbReference>
<dbReference type="SUPFAM" id="SSF50249">
    <property type="entry name" value="Nucleic acid-binding proteins"/>
    <property type="match status" value="2"/>
</dbReference>
<feature type="domain" description="S1 motif" evidence="3">
    <location>
        <begin position="112"/>
        <end position="182"/>
    </location>
</feature>
<dbReference type="Pfam" id="PF24685">
    <property type="entry name" value="OB_RRP5_4th"/>
    <property type="match status" value="1"/>
</dbReference>
<dbReference type="OrthoDB" id="1736913at2759"/>
<dbReference type="SMART" id="SM00316">
    <property type="entry name" value="S1"/>
    <property type="match status" value="2"/>
</dbReference>
<dbReference type="PROSITE" id="PS50126">
    <property type="entry name" value="S1"/>
    <property type="match status" value="2"/>
</dbReference>
<feature type="signal peptide" evidence="2">
    <location>
        <begin position="1"/>
        <end position="17"/>
    </location>
</feature>
<name>A0A835LT19_9MAGN</name>
<dbReference type="AlphaFoldDB" id="A0A835LT19"/>
<dbReference type="GO" id="GO:0006364">
    <property type="term" value="P:rRNA processing"/>
    <property type="evidence" value="ECO:0007669"/>
    <property type="project" value="InterPro"/>
</dbReference>
<accession>A0A835LT19</accession>
<evidence type="ECO:0000256" key="1">
    <source>
        <dbReference type="SAM" id="Phobius"/>
    </source>
</evidence>
<dbReference type="Gene3D" id="2.40.50.140">
    <property type="entry name" value="Nucleic acid-binding proteins"/>
    <property type="match status" value="2"/>
</dbReference>
<dbReference type="Proteomes" id="UP000631114">
    <property type="component" value="Unassembled WGS sequence"/>
</dbReference>
<dbReference type="PANTHER" id="PTHR23270:SF10">
    <property type="entry name" value="PROTEIN RRP5 HOMOLOG"/>
    <property type="match status" value="1"/>
</dbReference>
<evidence type="ECO:0000256" key="2">
    <source>
        <dbReference type="SAM" id="SignalP"/>
    </source>
</evidence>
<proteinExistence type="predicted"/>
<feature type="domain" description="S1 motif" evidence="3">
    <location>
        <begin position="24"/>
        <end position="89"/>
    </location>
</feature>
<evidence type="ECO:0000313" key="5">
    <source>
        <dbReference type="Proteomes" id="UP000631114"/>
    </source>
</evidence>
<organism evidence="4 5">
    <name type="scientific">Coptis chinensis</name>
    <dbReference type="NCBI Taxonomy" id="261450"/>
    <lineage>
        <taxon>Eukaryota</taxon>
        <taxon>Viridiplantae</taxon>
        <taxon>Streptophyta</taxon>
        <taxon>Embryophyta</taxon>
        <taxon>Tracheophyta</taxon>
        <taxon>Spermatophyta</taxon>
        <taxon>Magnoliopsida</taxon>
        <taxon>Ranunculales</taxon>
        <taxon>Ranunculaceae</taxon>
        <taxon>Coptidoideae</taxon>
        <taxon>Coptis</taxon>
    </lineage>
</organism>
<dbReference type="InterPro" id="IPR012340">
    <property type="entry name" value="NA-bd_OB-fold"/>
</dbReference>
<sequence length="254" mass="28716">MKIWLSLRLGLLNKSLTLDAVQEGMVLTAYVKSIEDHGYILQFGLSSFSGFLPRRNKDGCEMKVNAGQLLQGVVRNIDNTRRVVHMNSDPDIVSKCVTKDIKGISIDLLVPGMMVNARVQSTLENGIMLSFLTYFTGTVDIFHLENVCPSTAWKEEYNQHKKMNARILFIDPSTRAVGLTMNPHLVHNKAPPSRFDVSDKEIKKLEKKFKEGNHVRVRIVGFRHLEGQAMGIMKVVNGTLFFVIVPIYLLYCFS</sequence>
<evidence type="ECO:0000313" key="4">
    <source>
        <dbReference type="EMBL" id="KAF9598481.1"/>
    </source>
</evidence>
<dbReference type="FunFam" id="2.40.50.140:FF:000148">
    <property type="entry name" value="protein RRP5 homolog isoform X1"/>
    <property type="match status" value="1"/>
</dbReference>
<dbReference type="EMBL" id="JADFTS010000007">
    <property type="protein sequence ID" value="KAF9598481.1"/>
    <property type="molecule type" value="Genomic_DNA"/>
</dbReference>
<keyword evidence="5" id="KW-1185">Reference proteome</keyword>
<dbReference type="CDD" id="cd05695">
    <property type="entry name" value="S1_Rrp5_repeat_hs3"/>
    <property type="match status" value="1"/>
</dbReference>
<dbReference type="InterPro" id="IPR045209">
    <property type="entry name" value="Rrp5"/>
</dbReference>
<dbReference type="Pfam" id="PF23459">
    <property type="entry name" value="S1_RRP5"/>
    <property type="match status" value="1"/>
</dbReference>
<reference evidence="4 5" key="1">
    <citation type="submission" date="2020-10" db="EMBL/GenBank/DDBJ databases">
        <title>The Coptis chinensis genome and diversification of protoberbering-type alkaloids.</title>
        <authorList>
            <person name="Wang B."/>
            <person name="Shu S."/>
            <person name="Song C."/>
            <person name="Liu Y."/>
        </authorList>
    </citation>
    <scope>NUCLEOTIDE SEQUENCE [LARGE SCALE GENOMIC DNA]</scope>
    <source>
        <strain evidence="4">HL-2020</strain>
        <tissue evidence="4">Leaf</tissue>
    </source>
</reference>
<feature type="transmembrane region" description="Helical" evidence="1">
    <location>
        <begin position="232"/>
        <end position="251"/>
    </location>
</feature>
<keyword evidence="1" id="KW-0812">Transmembrane</keyword>
<evidence type="ECO:0000259" key="3">
    <source>
        <dbReference type="PROSITE" id="PS50126"/>
    </source>
</evidence>
<dbReference type="GO" id="GO:0003723">
    <property type="term" value="F:RNA binding"/>
    <property type="evidence" value="ECO:0007669"/>
    <property type="project" value="TreeGrafter"/>
</dbReference>
<feature type="chain" id="PRO_5032394436" description="S1 motif domain-containing protein" evidence="2">
    <location>
        <begin position="18"/>
        <end position="254"/>
    </location>
</feature>
<feature type="non-terminal residue" evidence="4">
    <location>
        <position position="254"/>
    </location>
</feature>